<comment type="caution">
    <text evidence="2">The sequence shown here is derived from an EMBL/GenBank/DDBJ whole genome shotgun (WGS) entry which is preliminary data.</text>
</comment>
<reference evidence="2" key="1">
    <citation type="submission" date="2023-05" db="EMBL/GenBank/DDBJ databases">
        <title>Genome and transcriptome analyses reveal genes involved in the formation of fine ridges on petal epidermal cells in Hibiscus trionum.</title>
        <authorList>
            <person name="Koshimizu S."/>
            <person name="Masuda S."/>
            <person name="Ishii T."/>
            <person name="Shirasu K."/>
            <person name="Hoshino A."/>
            <person name="Arita M."/>
        </authorList>
    </citation>
    <scope>NUCLEOTIDE SEQUENCE</scope>
    <source>
        <strain evidence="2">Hamamatsu line</strain>
    </source>
</reference>
<name>A0A9W7IJM9_HIBTR</name>
<dbReference type="AlphaFoldDB" id="A0A9W7IJM9"/>
<feature type="region of interest" description="Disordered" evidence="1">
    <location>
        <begin position="45"/>
        <end position="98"/>
    </location>
</feature>
<keyword evidence="3" id="KW-1185">Reference proteome</keyword>
<feature type="compositionally biased region" description="Basic and acidic residues" evidence="1">
    <location>
        <begin position="45"/>
        <end position="57"/>
    </location>
</feature>
<dbReference type="Proteomes" id="UP001165190">
    <property type="component" value="Unassembled WGS sequence"/>
</dbReference>
<dbReference type="EMBL" id="BSYR01000030">
    <property type="protein sequence ID" value="GMI97380.1"/>
    <property type="molecule type" value="Genomic_DNA"/>
</dbReference>
<protein>
    <submittedName>
        <fullName evidence="2">Uncharacterized protein</fullName>
    </submittedName>
</protein>
<gene>
    <name evidence="2" type="ORF">HRI_003407300</name>
</gene>
<dbReference type="PANTHER" id="PTHR36486">
    <property type="entry name" value="OS01G0977800 PROTEIN"/>
    <property type="match status" value="1"/>
</dbReference>
<dbReference type="PANTHER" id="PTHR36486:SF2">
    <property type="entry name" value="OS01G0977800 PROTEIN"/>
    <property type="match status" value="1"/>
</dbReference>
<dbReference type="InterPro" id="IPR053057">
    <property type="entry name" value="XLG_GTP-binding"/>
</dbReference>
<feature type="compositionally biased region" description="Low complexity" evidence="1">
    <location>
        <begin position="81"/>
        <end position="98"/>
    </location>
</feature>
<evidence type="ECO:0000313" key="3">
    <source>
        <dbReference type="Proteomes" id="UP001165190"/>
    </source>
</evidence>
<accession>A0A9W7IJM9</accession>
<dbReference type="OrthoDB" id="1746176at2759"/>
<evidence type="ECO:0000313" key="2">
    <source>
        <dbReference type="EMBL" id="GMI97380.1"/>
    </source>
</evidence>
<evidence type="ECO:0000256" key="1">
    <source>
        <dbReference type="SAM" id="MobiDB-lite"/>
    </source>
</evidence>
<proteinExistence type="predicted"/>
<sequence>MTEGRKCVPYLGRRFSPRYIKRAGKIGFCTRYPSVVKQAELKWAEKGPGKSGERADGRSSMNMMCRAKRPQGSPARVRKMTATTTSSSTPSIVASSPV</sequence>
<organism evidence="2 3">
    <name type="scientific">Hibiscus trionum</name>
    <name type="common">Flower of an hour</name>
    <dbReference type="NCBI Taxonomy" id="183268"/>
    <lineage>
        <taxon>Eukaryota</taxon>
        <taxon>Viridiplantae</taxon>
        <taxon>Streptophyta</taxon>
        <taxon>Embryophyta</taxon>
        <taxon>Tracheophyta</taxon>
        <taxon>Spermatophyta</taxon>
        <taxon>Magnoliopsida</taxon>
        <taxon>eudicotyledons</taxon>
        <taxon>Gunneridae</taxon>
        <taxon>Pentapetalae</taxon>
        <taxon>rosids</taxon>
        <taxon>malvids</taxon>
        <taxon>Malvales</taxon>
        <taxon>Malvaceae</taxon>
        <taxon>Malvoideae</taxon>
        <taxon>Hibiscus</taxon>
    </lineage>
</organism>